<dbReference type="CDD" id="cd06142">
    <property type="entry name" value="RNaseD_exo"/>
    <property type="match status" value="1"/>
</dbReference>
<gene>
    <name evidence="3" type="ORF">UFOPK3752_01683</name>
    <name evidence="4" type="ORF">UFOPK4150_01871</name>
</gene>
<dbReference type="GO" id="GO:0008408">
    <property type="term" value="F:3'-5' exonuclease activity"/>
    <property type="evidence" value="ECO:0007669"/>
    <property type="project" value="InterPro"/>
</dbReference>
<dbReference type="Pfam" id="PF01612">
    <property type="entry name" value="DNA_pol_A_exo1"/>
    <property type="match status" value="1"/>
</dbReference>
<reference evidence="4" key="1">
    <citation type="submission" date="2020-05" db="EMBL/GenBank/DDBJ databases">
        <authorList>
            <person name="Chiriac C."/>
            <person name="Salcher M."/>
            <person name="Ghai R."/>
            <person name="Kavagutti S V."/>
        </authorList>
    </citation>
    <scope>NUCLEOTIDE SEQUENCE</scope>
</reference>
<dbReference type="InterPro" id="IPR044876">
    <property type="entry name" value="HRDC_dom_sf"/>
</dbReference>
<dbReference type="InterPro" id="IPR010997">
    <property type="entry name" value="HRDC-like_sf"/>
</dbReference>
<dbReference type="Gene3D" id="3.30.420.10">
    <property type="entry name" value="Ribonuclease H-like superfamily/Ribonuclease H"/>
    <property type="match status" value="1"/>
</dbReference>
<accession>A0A6J7S8R7</accession>
<dbReference type="Pfam" id="PF00570">
    <property type="entry name" value="HRDC"/>
    <property type="match status" value="1"/>
</dbReference>
<dbReference type="AlphaFoldDB" id="A0A6J7S8R7"/>
<dbReference type="Gene3D" id="1.10.150.80">
    <property type="entry name" value="HRDC domain"/>
    <property type="match status" value="2"/>
</dbReference>
<dbReference type="PANTHER" id="PTHR47649:SF1">
    <property type="entry name" value="RIBONUCLEASE D"/>
    <property type="match status" value="1"/>
</dbReference>
<dbReference type="SUPFAM" id="SSF47819">
    <property type="entry name" value="HRDC-like"/>
    <property type="match status" value="1"/>
</dbReference>
<dbReference type="PROSITE" id="PS50967">
    <property type="entry name" value="HRDC"/>
    <property type="match status" value="1"/>
</dbReference>
<sequence length="445" mass="47688">MESSADPLGAVPVPDEPSIASVDEPTETRPAAIPLLTPREGVPVVIETADALRVASDALAAGTGPVAVDAERASGYRYGQRAYLIQLRREGSGSHLVDPIAVSDLSILSTALEGTEWVLHAASQDLPCLREVGLAPQSLFDTELAGRLLGYPRVGLSSLLEEVLGFSLAKEHSAADWSTRPLPESWLRYAALDVELLVELRDALEVELRQAEKWEWAQQEFNAARDAPPAAPRVDPWRRTSGMHKLRKPRQLAVIRGLWQQREEIARKRDISPGRILPDSAIVAAATTPSSLPDYLTTVPAFAGRGARRHLSEWQTAVSTALALPDDQLPAIALAAEGPPPPRAWPDKDPAAAARLSAARAGLGAAAERLSLPVENLISPDLVRRLTWAPPSSLEPPALRAFLNSGGARPWQIDLTLPVLEMAVRVTLADTAPESPVAVETAPGP</sequence>
<evidence type="ECO:0000259" key="2">
    <source>
        <dbReference type="PROSITE" id="PS50967"/>
    </source>
</evidence>
<dbReference type="PANTHER" id="PTHR47649">
    <property type="entry name" value="RIBONUCLEASE D"/>
    <property type="match status" value="1"/>
</dbReference>
<dbReference type="EMBL" id="CAFBND010000081">
    <property type="protein sequence ID" value="CAB4951475.1"/>
    <property type="molecule type" value="Genomic_DNA"/>
</dbReference>
<dbReference type="GO" id="GO:0006139">
    <property type="term" value="P:nucleobase-containing compound metabolic process"/>
    <property type="evidence" value="ECO:0007669"/>
    <property type="project" value="InterPro"/>
</dbReference>
<dbReference type="InterPro" id="IPR041605">
    <property type="entry name" value="Exo_C"/>
</dbReference>
<dbReference type="GO" id="GO:0003676">
    <property type="term" value="F:nucleic acid binding"/>
    <property type="evidence" value="ECO:0007669"/>
    <property type="project" value="InterPro"/>
</dbReference>
<dbReference type="EMBL" id="CAFBPU010000046">
    <property type="protein sequence ID" value="CAB5037724.1"/>
    <property type="molecule type" value="Genomic_DNA"/>
</dbReference>
<evidence type="ECO:0000313" key="4">
    <source>
        <dbReference type="EMBL" id="CAB5037724.1"/>
    </source>
</evidence>
<dbReference type="SUPFAM" id="SSF53098">
    <property type="entry name" value="Ribonuclease H-like"/>
    <property type="match status" value="1"/>
</dbReference>
<name>A0A6J7S8R7_9ZZZZ</name>
<feature type="region of interest" description="Disordered" evidence="1">
    <location>
        <begin position="1"/>
        <end position="31"/>
    </location>
</feature>
<dbReference type="InterPro" id="IPR051086">
    <property type="entry name" value="RNase_D-like"/>
</dbReference>
<dbReference type="SMART" id="SM00341">
    <property type="entry name" value="HRDC"/>
    <property type="match status" value="1"/>
</dbReference>
<dbReference type="InterPro" id="IPR012337">
    <property type="entry name" value="RNaseH-like_sf"/>
</dbReference>
<evidence type="ECO:0000313" key="3">
    <source>
        <dbReference type="EMBL" id="CAB4951475.1"/>
    </source>
</evidence>
<dbReference type="InterPro" id="IPR036397">
    <property type="entry name" value="RNaseH_sf"/>
</dbReference>
<feature type="domain" description="HRDC" evidence="2">
    <location>
        <begin position="248"/>
        <end position="328"/>
    </location>
</feature>
<proteinExistence type="predicted"/>
<dbReference type="GO" id="GO:0000166">
    <property type="term" value="F:nucleotide binding"/>
    <property type="evidence" value="ECO:0007669"/>
    <property type="project" value="InterPro"/>
</dbReference>
<dbReference type="SMART" id="SM00474">
    <property type="entry name" value="35EXOc"/>
    <property type="match status" value="1"/>
</dbReference>
<dbReference type="Pfam" id="PF18305">
    <property type="entry name" value="DNA_pol_A_exoN"/>
    <property type="match status" value="1"/>
</dbReference>
<dbReference type="InterPro" id="IPR002121">
    <property type="entry name" value="HRDC_dom"/>
</dbReference>
<evidence type="ECO:0000256" key="1">
    <source>
        <dbReference type="SAM" id="MobiDB-lite"/>
    </source>
</evidence>
<protein>
    <submittedName>
        <fullName evidence="4">Unannotated protein</fullName>
    </submittedName>
</protein>
<dbReference type="InterPro" id="IPR002562">
    <property type="entry name" value="3'-5'_exonuclease_dom"/>
</dbReference>
<organism evidence="4">
    <name type="scientific">freshwater metagenome</name>
    <dbReference type="NCBI Taxonomy" id="449393"/>
    <lineage>
        <taxon>unclassified sequences</taxon>
        <taxon>metagenomes</taxon>
        <taxon>ecological metagenomes</taxon>
    </lineage>
</organism>